<keyword evidence="1" id="KW-1133">Transmembrane helix</keyword>
<gene>
    <name evidence="4" type="ORF">HF086_014400</name>
    <name evidence="3" type="ORF">HW555_011167</name>
</gene>
<reference evidence="4" key="2">
    <citation type="journal article" date="2021" name="G3 (Bethesda)">
        <title>Genome and transcriptome analysis of the beet armyworm Spodoptera exigua reveals targets for pest control. .</title>
        <authorList>
            <person name="Simon S."/>
            <person name="Breeschoten T."/>
            <person name="Jansen H.J."/>
            <person name="Dirks R.P."/>
            <person name="Schranz M.E."/>
            <person name="Ros V.I.D."/>
        </authorList>
    </citation>
    <scope>NUCLEOTIDE SEQUENCE</scope>
    <source>
        <strain evidence="4">TB_SE_WUR_2020</strain>
    </source>
</reference>
<feature type="signal peptide" evidence="2">
    <location>
        <begin position="1"/>
        <end position="19"/>
    </location>
</feature>
<keyword evidence="1" id="KW-0472">Membrane</keyword>
<keyword evidence="5" id="KW-1185">Reference proteome</keyword>
<accession>A0A835G924</accession>
<protein>
    <submittedName>
        <fullName evidence="3">Uncharacterized protein</fullName>
    </submittedName>
</protein>
<dbReference type="Proteomes" id="UP000648187">
    <property type="component" value="Unassembled WGS sequence"/>
</dbReference>
<dbReference type="EMBL" id="JACKWZ010000315">
    <property type="protein sequence ID" value="KAF9409492.1"/>
    <property type="molecule type" value="Genomic_DNA"/>
</dbReference>
<reference evidence="3" key="1">
    <citation type="submission" date="2020-08" db="EMBL/GenBank/DDBJ databases">
        <title>Spodoptera exigua strain:BAW_Kor-Di-RS1 Genome sequencing and assembly.</title>
        <authorList>
            <person name="Kim J."/>
            <person name="Nam H.Y."/>
            <person name="Kwon M."/>
            <person name="Choi J.H."/>
            <person name="Cho S.R."/>
            <person name="Kim G.-H."/>
        </authorList>
    </citation>
    <scope>NUCLEOTIDE SEQUENCE</scope>
    <source>
        <strain evidence="3">BAW_Kor-Di-RS1</strain>
        <tissue evidence="3">Whole-body</tissue>
    </source>
</reference>
<evidence type="ECO:0000256" key="2">
    <source>
        <dbReference type="SAM" id="SignalP"/>
    </source>
</evidence>
<evidence type="ECO:0000256" key="1">
    <source>
        <dbReference type="SAM" id="Phobius"/>
    </source>
</evidence>
<evidence type="ECO:0000313" key="5">
    <source>
        <dbReference type="Proteomes" id="UP000648187"/>
    </source>
</evidence>
<dbReference type="AlphaFoldDB" id="A0A835G924"/>
<dbReference type="EMBL" id="JACEFF010000061">
    <property type="protein sequence ID" value="KAH9644912.1"/>
    <property type="molecule type" value="Genomic_DNA"/>
</dbReference>
<keyword evidence="1" id="KW-0812">Transmembrane</keyword>
<organism evidence="3 5">
    <name type="scientific">Spodoptera exigua</name>
    <name type="common">Beet armyworm</name>
    <name type="synonym">Noctua fulgens</name>
    <dbReference type="NCBI Taxonomy" id="7107"/>
    <lineage>
        <taxon>Eukaryota</taxon>
        <taxon>Metazoa</taxon>
        <taxon>Ecdysozoa</taxon>
        <taxon>Arthropoda</taxon>
        <taxon>Hexapoda</taxon>
        <taxon>Insecta</taxon>
        <taxon>Pterygota</taxon>
        <taxon>Neoptera</taxon>
        <taxon>Endopterygota</taxon>
        <taxon>Lepidoptera</taxon>
        <taxon>Glossata</taxon>
        <taxon>Ditrysia</taxon>
        <taxon>Noctuoidea</taxon>
        <taxon>Noctuidae</taxon>
        <taxon>Amphipyrinae</taxon>
        <taxon>Spodoptera</taxon>
    </lineage>
</organism>
<name>A0A835G924_SPOEX</name>
<dbReference type="Proteomes" id="UP000814243">
    <property type="component" value="Unassembled WGS sequence"/>
</dbReference>
<evidence type="ECO:0000313" key="3">
    <source>
        <dbReference type="EMBL" id="KAF9409492.1"/>
    </source>
</evidence>
<feature type="chain" id="PRO_5032452309" evidence="2">
    <location>
        <begin position="20"/>
        <end position="161"/>
    </location>
</feature>
<keyword evidence="2" id="KW-0732">Signal</keyword>
<comment type="caution">
    <text evidence="3">The sequence shown here is derived from an EMBL/GenBank/DDBJ whole genome shotgun (WGS) entry which is preliminary data.</text>
</comment>
<proteinExistence type="predicted"/>
<sequence>MISLIPICLVFLLTSRLKCLFCGGGTGACPGNRGGAADCFMSFLAILIIFFIFRATGVLDKIFYSLGYTKAAGSAGGKAVLVDARFIPTPGQVTECSRNDTEGPAKELREFIEKYGGLKIPGHYLASATQTTPWTDTDTGTTYTVLETRNNNYTTLLYYLA</sequence>
<evidence type="ECO:0000313" key="4">
    <source>
        <dbReference type="EMBL" id="KAH9644912.1"/>
    </source>
</evidence>
<feature type="transmembrane region" description="Helical" evidence="1">
    <location>
        <begin position="35"/>
        <end position="53"/>
    </location>
</feature>